<evidence type="ECO:0000313" key="4">
    <source>
        <dbReference type="Ensembl" id="ENSMUNP00000028411.1"/>
    </source>
</evidence>
<dbReference type="InterPro" id="IPR033704">
    <property type="entry name" value="dUTPase_trimeric"/>
</dbReference>
<evidence type="ECO:0000256" key="3">
    <source>
        <dbReference type="ARBA" id="ARBA00022801"/>
    </source>
</evidence>
<dbReference type="InterPro" id="IPR036157">
    <property type="entry name" value="dUTPase-like_sf"/>
</dbReference>
<evidence type="ECO:0000256" key="2">
    <source>
        <dbReference type="ARBA" id="ARBA00022750"/>
    </source>
</evidence>
<reference evidence="4" key="3">
    <citation type="submission" date="2025-09" db="UniProtKB">
        <authorList>
            <consortium name="Ensembl"/>
        </authorList>
    </citation>
    <scope>IDENTIFICATION</scope>
</reference>
<dbReference type="InterPro" id="IPR051592">
    <property type="entry name" value="HERV-K_Pro_peptidase_A2"/>
</dbReference>
<dbReference type="PANTHER" id="PTHR19422">
    <property type="entry name" value="GAG RETROVIRAL POLYPROTEIN"/>
    <property type="match status" value="1"/>
</dbReference>
<dbReference type="GO" id="GO:0006508">
    <property type="term" value="P:proteolysis"/>
    <property type="evidence" value="ECO:0007669"/>
    <property type="project" value="UniProtKB-KW"/>
</dbReference>
<keyword evidence="2" id="KW-0064">Aspartyl protease</keyword>
<keyword evidence="5" id="KW-1185">Reference proteome</keyword>
<dbReference type="PANTHER" id="PTHR19422:SF123">
    <property type="entry name" value="RT1 CLASS I, LOCUS CE15"/>
    <property type="match status" value="1"/>
</dbReference>
<protein>
    <submittedName>
        <fullName evidence="4">Uncharacterized protein</fullName>
    </submittedName>
</protein>
<dbReference type="AlphaFoldDB" id="A0A8V5FRF6"/>
<sequence length="175" mass="18960">MQGPRKREIKHLPSRSDKNAGCLDSLASATAGSAGVDLATAIDITLLDTQVRLVNSVLWGPLGRGLSMLLIRHSSVSRHGFFVVPGLIDADFRGNIKLMVYTLCPPVTIPKGEKIVQLILFEAKVPCQGEREWGSGGFGSTGQAALTNYDSRGLGTADNRFERLFFHYKTSSRGL</sequence>
<dbReference type="Proteomes" id="UP000694405">
    <property type="component" value="Chromosome 8"/>
</dbReference>
<dbReference type="Ensembl" id="ENSMUNT00000031725.1">
    <property type="protein sequence ID" value="ENSMUNP00000028411.1"/>
    <property type="gene ID" value="ENSMUNG00000019188.1"/>
</dbReference>
<dbReference type="InterPro" id="IPR029054">
    <property type="entry name" value="dUTPase-like"/>
</dbReference>
<keyword evidence="3" id="KW-0378">Hydrolase</keyword>
<dbReference type="SUPFAM" id="SSF51283">
    <property type="entry name" value="dUTPase-like"/>
    <property type="match status" value="1"/>
</dbReference>
<evidence type="ECO:0000256" key="1">
    <source>
        <dbReference type="ARBA" id="ARBA00022670"/>
    </source>
</evidence>
<reference evidence="4" key="2">
    <citation type="submission" date="2025-08" db="UniProtKB">
        <authorList>
            <consortium name="Ensembl"/>
        </authorList>
    </citation>
    <scope>IDENTIFICATION</scope>
</reference>
<dbReference type="CDD" id="cd07557">
    <property type="entry name" value="trimeric_dUTPase"/>
    <property type="match status" value="1"/>
</dbReference>
<organism evidence="4 5">
    <name type="scientific">Melopsittacus undulatus</name>
    <name type="common">Budgerigar</name>
    <name type="synonym">Psittacus undulatus</name>
    <dbReference type="NCBI Taxonomy" id="13146"/>
    <lineage>
        <taxon>Eukaryota</taxon>
        <taxon>Metazoa</taxon>
        <taxon>Chordata</taxon>
        <taxon>Craniata</taxon>
        <taxon>Vertebrata</taxon>
        <taxon>Euteleostomi</taxon>
        <taxon>Archelosauria</taxon>
        <taxon>Archosauria</taxon>
        <taxon>Dinosauria</taxon>
        <taxon>Saurischia</taxon>
        <taxon>Theropoda</taxon>
        <taxon>Coelurosauria</taxon>
        <taxon>Aves</taxon>
        <taxon>Neognathae</taxon>
        <taxon>Neoaves</taxon>
        <taxon>Telluraves</taxon>
        <taxon>Australaves</taxon>
        <taxon>Psittaciformes</taxon>
        <taxon>Psittaculidae</taxon>
        <taxon>Melopsittacus</taxon>
    </lineage>
</organism>
<dbReference type="GO" id="GO:0004190">
    <property type="term" value="F:aspartic-type endopeptidase activity"/>
    <property type="evidence" value="ECO:0007669"/>
    <property type="project" value="UniProtKB-KW"/>
</dbReference>
<reference evidence="4" key="1">
    <citation type="submission" date="2020-03" db="EMBL/GenBank/DDBJ databases">
        <title>Melopsittacus undulatus (budgerigar) genome, bMelUnd1, maternal haplotype with Z.</title>
        <authorList>
            <person name="Gedman G."/>
            <person name="Mountcastle J."/>
            <person name="Haase B."/>
            <person name="Formenti G."/>
            <person name="Wright T."/>
            <person name="Apodaca J."/>
            <person name="Pelan S."/>
            <person name="Chow W."/>
            <person name="Rhie A."/>
            <person name="Howe K."/>
            <person name="Fedrigo O."/>
            <person name="Jarvis E.D."/>
        </authorList>
    </citation>
    <scope>NUCLEOTIDE SEQUENCE [LARGE SCALE GENOMIC DNA]</scope>
</reference>
<dbReference type="Pfam" id="PF00692">
    <property type="entry name" value="dUTPase"/>
    <property type="match status" value="1"/>
</dbReference>
<proteinExistence type="predicted"/>
<keyword evidence="1" id="KW-0645">Protease</keyword>
<name>A0A8V5FRF6_MELUD</name>
<evidence type="ECO:0000313" key="5">
    <source>
        <dbReference type="Proteomes" id="UP000694405"/>
    </source>
</evidence>
<accession>A0A8V5FRF6</accession>
<dbReference type="Gene3D" id="2.70.40.10">
    <property type="match status" value="1"/>
</dbReference>